<sequence length="911" mass="102982">MGHSLGGIVLKQALILASQQDRYANIFNATIGIIFFGTPHRGSKVADYGLMLARVPYALSLRDNPVLLEALKKGNEGLGKLTEEFKALMERGGKEVVSFYETKKEGVGIVKMLVVEKTSALLKSPDERDLPYEEAIPVTASHRDICRFASSADTTYKSAVQRIKNIYKARLGSRTEVKNEHYLVPHSVNPHFTGRDDIRRKLVTALIEDDWMGDEKQKRFVLHGLGGSGKTQISLKFAQDYKNRYCSIFWIDASSNELAQEGFMNIARTCKQEAQIESVKTWLSTKEHWLLIIDNADGPKLDVSKFFPPGTKGTILLTTRNPDFQKYATSGSYKVDEMSPDDAVSLLLKTSALQDQTDEERKSAEKVAKTLGNLALAIVQAGAVIRQGLVSLDGFCDLYSKRKKELLESGRQDSSVDYQRSVYTTWEISVRMIKDLKMDHADFALELLRHFSFMHFAGVDIDLFEAARNNTDSWVFSDIILKIPLIRMMISGWDPMLMAKALGLLVSFSLVTRDGTGAISLHPLVHEWSRERMPEEERVLAWKTTAITVALAIPLGLEIEDFQQRKSLLPHIDACLSHSTNILFSPGPDINDRMQVALNFSKAFRDQQFFYPGYRGFAFILAWVAYDLTMLGRYEDAIAIHEKRLHEARREDDDENIVGAMVGLAECYASLGDFQKAVDTCQESILKFQDSLGEEHGSMAISFHIMGRAYSSMKKKQPARKSFEKALEIRKRVYGSEHVGHIQLSLELAILYHDMRLFKKARALQDESIRLLQKFYGEENLNTVNAVAAGENFTRLSPVNALSFVQRKAKGLASTKKACQIVHSSEGEISVMGLTCMEQLAWDYYLCGALQKAQVLQLEVIKIKTEKWGKDHDSTVSSVDTMKKIRNAIMFRKMFYWWLPKGVLEKEWLRS</sequence>
<dbReference type="GO" id="GO:0005739">
    <property type="term" value="C:mitochondrion"/>
    <property type="evidence" value="ECO:0007669"/>
    <property type="project" value="UniProtKB-SubCell"/>
</dbReference>
<evidence type="ECO:0000256" key="1">
    <source>
        <dbReference type="ARBA" id="ARBA00004173"/>
    </source>
</evidence>
<evidence type="ECO:0000259" key="8">
    <source>
        <dbReference type="Pfam" id="PF00931"/>
    </source>
</evidence>
<dbReference type="GO" id="GO:0005783">
    <property type="term" value="C:endoplasmic reticulum"/>
    <property type="evidence" value="ECO:0007669"/>
    <property type="project" value="UniProtKB-SubCell"/>
</dbReference>
<dbReference type="Gene3D" id="3.40.50.300">
    <property type="entry name" value="P-loop containing nucleotide triphosphate hydrolases"/>
    <property type="match status" value="1"/>
</dbReference>
<dbReference type="Pfam" id="PF13374">
    <property type="entry name" value="TPR_10"/>
    <property type="match status" value="1"/>
</dbReference>
<evidence type="ECO:0000256" key="2">
    <source>
        <dbReference type="ARBA" id="ARBA00004240"/>
    </source>
</evidence>
<dbReference type="PANTHER" id="PTHR48182:SF2">
    <property type="entry name" value="PROTEIN SERAC1"/>
    <property type="match status" value="1"/>
</dbReference>
<protein>
    <recommendedName>
        <fullName evidence="8">NB-ARC domain-containing protein</fullName>
    </recommendedName>
</protein>
<dbReference type="InterPro" id="IPR011990">
    <property type="entry name" value="TPR-like_helical_dom_sf"/>
</dbReference>
<dbReference type="AlphaFoldDB" id="A0A8H4RFX9"/>
<dbReference type="GO" id="GO:0043531">
    <property type="term" value="F:ADP binding"/>
    <property type="evidence" value="ECO:0007669"/>
    <property type="project" value="InterPro"/>
</dbReference>
<dbReference type="SMART" id="SM00028">
    <property type="entry name" value="TPR"/>
    <property type="match status" value="3"/>
</dbReference>
<keyword evidence="4" id="KW-0256">Endoplasmic reticulum</keyword>
<evidence type="ECO:0000256" key="7">
    <source>
        <dbReference type="PROSITE-ProRule" id="PRU00339"/>
    </source>
</evidence>
<accession>A0A8H4RFX9</accession>
<keyword evidence="7" id="KW-0802">TPR repeat</keyword>
<name>A0A8H4RFX9_9HELO</name>
<evidence type="ECO:0000256" key="3">
    <source>
        <dbReference type="ARBA" id="ARBA00004370"/>
    </source>
</evidence>
<dbReference type="Gene3D" id="1.25.40.10">
    <property type="entry name" value="Tetratricopeptide repeat domain"/>
    <property type="match status" value="1"/>
</dbReference>
<dbReference type="GO" id="GO:0016020">
    <property type="term" value="C:membrane"/>
    <property type="evidence" value="ECO:0007669"/>
    <property type="project" value="UniProtKB-SubCell"/>
</dbReference>
<evidence type="ECO:0000256" key="4">
    <source>
        <dbReference type="ARBA" id="ARBA00022824"/>
    </source>
</evidence>
<dbReference type="InterPro" id="IPR052374">
    <property type="entry name" value="SERAC1"/>
</dbReference>
<comment type="subcellular location">
    <subcellularLocation>
        <location evidence="2">Endoplasmic reticulum</location>
    </subcellularLocation>
    <subcellularLocation>
        <location evidence="3">Membrane</location>
    </subcellularLocation>
    <subcellularLocation>
        <location evidence="1">Mitochondrion</location>
    </subcellularLocation>
</comment>
<keyword evidence="6" id="KW-0472">Membrane</keyword>
<dbReference type="OrthoDB" id="5086500at2759"/>
<dbReference type="InterPro" id="IPR002182">
    <property type="entry name" value="NB-ARC"/>
</dbReference>
<evidence type="ECO:0000256" key="5">
    <source>
        <dbReference type="ARBA" id="ARBA00023128"/>
    </source>
</evidence>
<dbReference type="SUPFAM" id="SSF53474">
    <property type="entry name" value="alpha/beta-Hydrolases"/>
    <property type="match status" value="1"/>
</dbReference>
<dbReference type="EMBL" id="JAAMPI010000846">
    <property type="protein sequence ID" value="KAF4628203.1"/>
    <property type="molecule type" value="Genomic_DNA"/>
</dbReference>
<dbReference type="PROSITE" id="PS50005">
    <property type="entry name" value="TPR"/>
    <property type="match status" value="1"/>
</dbReference>
<dbReference type="InterPro" id="IPR029058">
    <property type="entry name" value="AB_hydrolase_fold"/>
</dbReference>
<keyword evidence="5" id="KW-0496">Mitochondrion</keyword>
<evidence type="ECO:0000313" key="9">
    <source>
        <dbReference type="EMBL" id="KAF4628203.1"/>
    </source>
</evidence>
<proteinExistence type="predicted"/>
<dbReference type="Pfam" id="PF13424">
    <property type="entry name" value="TPR_12"/>
    <property type="match status" value="1"/>
</dbReference>
<dbReference type="InterPro" id="IPR027417">
    <property type="entry name" value="P-loop_NTPase"/>
</dbReference>
<reference evidence="9 10" key="1">
    <citation type="submission" date="2020-03" db="EMBL/GenBank/DDBJ databases">
        <title>Draft Genome Sequence of Cudoniella acicularis.</title>
        <authorList>
            <person name="Buettner E."/>
            <person name="Kellner H."/>
        </authorList>
    </citation>
    <scope>NUCLEOTIDE SEQUENCE [LARGE SCALE GENOMIC DNA]</scope>
    <source>
        <strain evidence="9 10">DSM 108380</strain>
    </source>
</reference>
<evidence type="ECO:0000256" key="6">
    <source>
        <dbReference type="ARBA" id="ARBA00023136"/>
    </source>
</evidence>
<evidence type="ECO:0000313" key="10">
    <source>
        <dbReference type="Proteomes" id="UP000566819"/>
    </source>
</evidence>
<dbReference type="SUPFAM" id="SSF48452">
    <property type="entry name" value="TPR-like"/>
    <property type="match status" value="1"/>
</dbReference>
<dbReference type="PANTHER" id="PTHR48182">
    <property type="entry name" value="PROTEIN SERAC1"/>
    <property type="match status" value="1"/>
</dbReference>
<dbReference type="InterPro" id="IPR019734">
    <property type="entry name" value="TPR_rpt"/>
</dbReference>
<keyword evidence="10" id="KW-1185">Reference proteome</keyword>
<dbReference type="Proteomes" id="UP000566819">
    <property type="component" value="Unassembled WGS sequence"/>
</dbReference>
<dbReference type="SUPFAM" id="SSF52540">
    <property type="entry name" value="P-loop containing nucleoside triphosphate hydrolases"/>
    <property type="match status" value="1"/>
</dbReference>
<organism evidence="9 10">
    <name type="scientific">Cudoniella acicularis</name>
    <dbReference type="NCBI Taxonomy" id="354080"/>
    <lineage>
        <taxon>Eukaryota</taxon>
        <taxon>Fungi</taxon>
        <taxon>Dikarya</taxon>
        <taxon>Ascomycota</taxon>
        <taxon>Pezizomycotina</taxon>
        <taxon>Leotiomycetes</taxon>
        <taxon>Helotiales</taxon>
        <taxon>Tricladiaceae</taxon>
        <taxon>Cudoniella</taxon>
    </lineage>
</organism>
<dbReference type="Pfam" id="PF00931">
    <property type="entry name" value="NB-ARC"/>
    <property type="match status" value="1"/>
</dbReference>
<gene>
    <name evidence="9" type="ORF">G7Y89_g9950</name>
</gene>
<feature type="domain" description="NB-ARC" evidence="8">
    <location>
        <begin position="213"/>
        <end position="350"/>
    </location>
</feature>
<dbReference type="Gene3D" id="3.40.50.1820">
    <property type="entry name" value="alpha/beta hydrolase"/>
    <property type="match status" value="1"/>
</dbReference>
<comment type="caution">
    <text evidence="9">The sequence shown here is derived from an EMBL/GenBank/DDBJ whole genome shotgun (WGS) entry which is preliminary data.</text>
</comment>
<feature type="repeat" description="TPR" evidence="7">
    <location>
        <begin position="700"/>
        <end position="733"/>
    </location>
</feature>